<feature type="coiled-coil region" evidence="1">
    <location>
        <begin position="59"/>
        <end position="86"/>
    </location>
</feature>
<evidence type="ECO:0000313" key="2">
    <source>
        <dbReference type="EMBL" id="KAB0799324.1"/>
    </source>
</evidence>
<comment type="caution">
    <text evidence="2">The sequence shown here is derived from an EMBL/GenBank/DDBJ whole genome shotgun (WGS) entry which is preliminary data.</text>
</comment>
<evidence type="ECO:0000313" key="3">
    <source>
        <dbReference type="Proteomes" id="UP000327044"/>
    </source>
</evidence>
<gene>
    <name evidence="2" type="ORF">PPYR_07204</name>
</gene>
<name>A0A5N4APS8_PHOPY</name>
<proteinExistence type="predicted"/>
<dbReference type="Proteomes" id="UP000327044">
    <property type="component" value="Unassembled WGS sequence"/>
</dbReference>
<dbReference type="EMBL" id="VVIM01000005">
    <property type="protein sequence ID" value="KAB0799324.1"/>
    <property type="molecule type" value="Genomic_DNA"/>
</dbReference>
<dbReference type="InParanoid" id="A0A5N4APS8"/>
<evidence type="ECO:0000256" key="1">
    <source>
        <dbReference type="SAM" id="Coils"/>
    </source>
</evidence>
<organism evidence="2 3">
    <name type="scientific">Photinus pyralis</name>
    <name type="common">Common eastern firefly</name>
    <name type="synonym">Lampyris pyralis</name>
    <dbReference type="NCBI Taxonomy" id="7054"/>
    <lineage>
        <taxon>Eukaryota</taxon>
        <taxon>Metazoa</taxon>
        <taxon>Ecdysozoa</taxon>
        <taxon>Arthropoda</taxon>
        <taxon>Hexapoda</taxon>
        <taxon>Insecta</taxon>
        <taxon>Pterygota</taxon>
        <taxon>Neoptera</taxon>
        <taxon>Endopterygota</taxon>
        <taxon>Coleoptera</taxon>
        <taxon>Polyphaga</taxon>
        <taxon>Elateriformia</taxon>
        <taxon>Elateroidea</taxon>
        <taxon>Lampyridae</taxon>
        <taxon>Lampyrinae</taxon>
        <taxon>Photinus</taxon>
    </lineage>
</organism>
<protein>
    <submittedName>
        <fullName evidence="2">Uncharacterized protein</fullName>
    </submittedName>
</protein>
<sequence>MAMKVSSRTLLLIEKSQVRQNSDKVTMSSDVKDFEEEFQAEADISSIYGNSYITQKTIVNQLHLEIDVLERMLKRKKKQVLREENVLSTYKKMYNSIVPNKRKKRDCVYQHFDCLNCSDKV</sequence>
<reference evidence="2 3" key="1">
    <citation type="journal article" date="2018" name="Elife">
        <title>Firefly genomes illuminate parallel origins of bioluminescence in beetles.</title>
        <authorList>
            <person name="Fallon T.R."/>
            <person name="Lower S.E."/>
            <person name="Chang C.H."/>
            <person name="Bessho-Uehara M."/>
            <person name="Martin G.J."/>
            <person name="Bewick A.J."/>
            <person name="Behringer M."/>
            <person name="Debat H.J."/>
            <person name="Wong I."/>
            <person name="Day J.C."/>
            <person name="Suvorov A."/>
            <person name="Silva C.J."/>
            <person name="Stanger-Hall K.F."/>
            <person name="Hall D.W."/>
            <person name="Schmitz R.J."/>
            <person name="Nelson D.R."/>
            <person name="Lewis S.M."/>
            <person name="Shigenobu S."/>
            <person name="Bybee S.M."/>
            <person name="Larracuente A.M."/>
            <person name="Oba Y."/>
            <person name="Weng J.K."/>
        </authorList>
    </citation>
    <scope>NUCLEOTIDE SEQUENCE [LARGE SCALE GENOMIC DNA]</scope>
    <source>
        <strain evidence="2">1611_PpyrPB1</strain>
        <tissue evidence="2">Whole body</tissue>
    </source>
</reference>
<accession>A0A5N4APS8</accession>
<keyword evidence="3" id="KW-1185">Reference proteome</keyword>
<keyword evidence="1" id="KW-0175">Coiled coil</keyword>
<dbReference type="AlphaFoldDB" id="A0A5N4APS8"/>